<evidence type="ECO:0000313" key="1">
    <source>
        <dbReference type="EMBL" id="KAG2608327.1"/>
    </source>
</evidence>
<dbReference type="Proteomes" id="UP000823388">
    <property type="component" value="Chromosome 4N"/>
</dbReference>
<proteinExistence type="predicted"/>
<sequence>MEDFRAVRRYIHPCRHHCFFLNTSFSLYDFCNMLYVQSAVEGTAPPSPRPCTPSTSLSLTPGFLPTIIPYQILCAATFPFTHGGTPLARFMAGSRCWNRGSMDDHRTRGTHKDFRRRTPVFWPVIHSSLLGSNRKKCIHGCFIAAAPGN</sequence>
<evidence type="ECO:0000313" key="2">
    <source>
        <dbReference type="Proteomes" id="UP000823388"/>
    </source>
</evidence>
<reference evidence="1" key="1">
    <citation type="submission" date="2020-05" db="EMBL/GenBank/DDBJ databases">
        <title>WGS assembly of Panicum virgatum.</title>
        <authorList>
            <person name="Lovell J.T."/>
            <person name="Jenkins J."/>
            <person name="Shu S."/>
            <person name="Juenger T.E."/>
            <person name="Schmutz J."/>
        </authorList>
    </citation>
    <scope>NUCLEOTIDE SEQUENCE</scope>
    <source>
        <strain evidence="1">AP13</strain>
    </source>
</reference>
<dbReference type="AlphaFoldDB" id="A0A8T0TDJ9"/>
<keyword evidence="2" id="KW-1185">Reference proteome</keyword>
<organism evidence="1 2">
    <name type="scientific">Panicum virgatum</name>
    <name type="common">Blackwell switchgrass</name>
    <dbReference type="NCBI Taxonomy" id="38727"/>
    <lineage>
        <taxon>Eukaryota</taxon>
        <taxon>Viridiplantae</taxon>
        <taxon>Streptophyta</taxon>
        <taxon>Embryophyta</taxon>
        <taxon>Tracheophyta</taxon>
        <taxon>Spermatophyta</taxon>
        <taxon>Magnoliopsida</taxon>
        <taxon>Liliopsida</taxon>
        <taxon>Poales</taxon>
        <taxon>Poaceae</taxon>
        <taxon>PACMAD clade</taxon>
        <taxon>Panicoideae</taxon>
        <taxon>Panicodae</taxon>
        <taxon>Paniceae</taxon>
        <taxon>Panicinae</taxon>
        <taxon>Panicum</taxon>
        <taxon>Panicum sect. Hiantes</taxon>
    </lineage>
</organism>
<accession>A0A8T0TDJ9</accession>
<comment type="caution">
    <text evidence="1">The sequence shown here is derived from an EMBL/GenBank/DDBJ whole genome shotgun (WGS) entry which is preliminary data.</text>
</comment>
<gene>
    <name evidence="1" type="ORF">PVAP13_4NG314500</name>
</gene>
<name>A0A8T0TDJ9_PANVG</name>
<protein>
    <submittedName>
        <fullName evidence="1">Uncharacterized protein</fullName>
    </submittedName>
</protein>
<dbReference type="EMBL" id="CM029044">
    <property type="protein sequence ID" value="KAG2608327.1"/>
    <property type="molecule type" value="Genomic_DNA"/>
</dbReference>